<keyword evidence="2" id="KW-1185">Reference proteome</keyword>
<dbReference type="EMBL" id="FRAQ01000001">
    <property type="protein sequence ID" value="SHK46121.1"/>
    <property type="molecule type" value="Genomic_DNA"/>
</dbReference>
<dbReference type="STRING" id="564117.SAMN05216369_2146"/>
<protein>
    <submittedName>
        <fullName evidence="1">Phenylacetate-CoA ligase</fullName>
    </submittedName>
</protein>
<sequence>MNIKERIYYSSSPRVQNFLVSLTGRMQFPKRYENLDSKLREINEINTLSGREKTDYQNEKIESIVRFCGNNIPFYQRLFSDYGISHTQISSKADLQKMPVLSKRTIIDNIDSLIDPSARNYITQKTSGTTGTPFTIHMNRNTYELAMALLVDHEIQHGVDFGARRATFAGRLIKNYTDNNPPFFRFNKSENQAIFSTYHLSNKTLDHYDRELEMLNPEELIGYPSAIYNLATLYSENKKTPSFKPKIIITNSETLFSWQRSVIEKVFGCLIYDYYGTAEYILFAGQDKSFSYIVNPILGVHEIIDDQGLGSDSGQIIGTTLTNTVMPLIRYEIGDMASGCDNFAIKNITGRVDDQIHTPDGRRIGRTGEIFGFFENIKEAQIIQHRIDYCEILIVKLSESAYVPENQIMDKFHKKFGKDMIIKIEFVNNIEKSKNGKFKAVKSHIKGKKNGL</sequence>
<dbReference type="RefSeq" id="WP_139248761.1">
    <property type="nucleotide sequence ID" value="NZ_FRAQ01000001.1"/>
</dbReference>
<gene>
    <name evidence="1" type="ORF">SAMN05216369_2146</name>
</gene>
<dbReference type="SUPFAM" id="SSF56801">
    <property type="entry name" value="Acetyl-CoA synthetase-like"/>
    <property type="match status" value="1"/>
</dbReference>
<proteinExistence type="predicted"/>
<dbReference type="OrthoDB" id="580775at2"/>
<evidence type="ECO:0000313" key="2">
    <source>
        <dbReference type="Proteomes" id="UP000184497"/>
    </source>
</evidence>
<reference evidence="2" key="1">
    <citation type="submission" date="2016-11" db="EMBL/GenBank/DDBJ databases">
        <authorList>
            <person name="Varghese N."/>
            <person name="Submissions S."/>
        </authorList>
    </citation>
    <scope>NUCLEOTIDE SEQUENCE [LARGE SCALE GENOMIC DNA]</scope>
    <source>
        <strain evidence="2">CGMCC 1.10835</strain>
    </source>
</reference>
<name>A0A1M6SMZ8_9GAMM</name>
<dbReference type="PANTHER" id="PTHR36932:SF1">
    <property type="entry name" value="CAPSULAR POLYSACCHARIDE BIOSYNTHESIS PROTEIN"/>
    <property type="match status" value="1"/>
</dbReference>
<accession>A0A1M6SMZ8</accession>
<evidence type="ECO:0000313" key="1">
    <source>
        <dbReference type="EMBL" id="SHK46121.1"/>
    </source>
</evidence>
<keyword evidence="1" id="KW-0436">Ligase</keyword>
<dbReference type="PANTHER" id="PTHR36932">
    <property type="entry name" value="CAPSULAR POLYSACCHARIDE BIOSYNTHESIS PROTEIN"/>
    <property type="match status" value="1"/>
</dbReference>
<dbReference type="Proteomes" id="UP000184497">
    <property type="component" value="Unassembled WGS sequence"/>
</dbReference>
<dbReference type="InterPro" id="IPR053158">
    <property type="entry name" value="CapK_Type1_Caps_Biosynth"/>
</dbReference>
<dbReference type="GO" id="GO:0016874">
    <property type="term" value="F:ligase activity"/>
    <property type="evidence" value="ECO:0007669"/>
    <property type="project" value="UniProtKB-KW"/>
</dbReference>
<dbReference type="AlphaFoldDB" id="A0A1M6SMZ8"/>
<organism evidence="1 2">
    <name type="scientific">Marinobacter antarcticus</name>
    <dbReference type="NCBI Taxonomy" id="564117"/>
    <lineage>
        <taxon>Bacteria</taxon>
        <taxon>Pseudomonadati</taxon>
        <taxon>Pseudomonadota</taxon>
        <taxon>Gammaproteobacteria</taxon>
        <taxon>Pseudomonadales</taxon>
        <taxon>Marinobacteraceae</taxon>
        <taxon>Marinobacter</taxon>
    </lineage>
</organism>
<dbReference type="Gene3D" id="3.40.50.12780">
    <property type="entry name" value="N-terminal domain of ligase-like"/>
    <property type="match status" value="1"/>
</dbReference>
<dbReference type="InterPro" id="IPR042099">
    <property type="entry name" value="ANL_N_sf"/>
</dbReference>